<feature type="transmembrane region" description="Helical" evidence="1">
    <location>
        <begin position="210"/>
        <end position="234"/>
    </location>
</feature>
<feature type="transmembrane region" description="Helical" evidence="1">
    <location>
        <begin position="240"/>
        <end position="264"/>
    </location>
</feature>
<keyword evidence="1" id="KW-1133">Transmembrane helix</keyword>
<protein>
    <submittedName>
        <fullName evidence="2">Gpi1-domain-containing protein</fullName>
    </submittedName>
</protein>
<dbReference type="PANTHER" id="PTHR21329">
    <property type="entry name" value="PHOSPHATIDYLINOSITOL N-ACETYLGLUCOSAMINYLTRANSFERASE SUBUNIT Q-RELATED"/>
    <property type="match status" value="1"/>
</dbReference>
<dbReference type="VEuPathDB" id="FungiDB:BD410DRAFT_709865"/>
<dbReference type="InterPro" id="IPR007720">
    <property type="entry name" value="PigQ/GPI1"/>
</dbReference>
<dbReference type="PANTHER" id="PTHR21329:SF3">
    <property type="entry name" value="PHOSPHATIDYLINOSITOL N-ACETYLGLUCOSAMINYLTRANSFERASE SUBUNIT Q"/>
    <property type="match status" value="1"/>
</dbReference>
<evidence type="ECO:0000313" key="2">
    <source>
        <dbReference type="EMBL" id="TDL29344.1"/>
    </source>
</evidence>
<name>A0A4R5XE35_9AGAM</name>
<gene>
    <name evidence="2" type="ORF">BD410DRAFT_709865</name>
</gene>
<accession>A0A4R5XE35</accession>
<dbReference type="Pfam" id="PF05024">
    <property type="entry name" value="Gpi1"/>
    <property type="match status" value="1"/>
</dbReference>
<dbReference type="OrthoDB" id="70250at2759"/>
<feature type="transmembrane region" description="Helical" evidence="1">
    <location>
        <begin position="38"/>
        <end position="63"/>
    </location>
</feature>
<evidence type="ECO:0000256" key="1">
    <source>
        <dbReference type="SAM" id="Phobius"/>
    </source>
</evidence>
<evidence type="ECO:0000313" key="3">
    <source>
        <dbReference type="Proteomes" id="UP000294933"/>
    </source>
</evidence>
<keyword evidence="1" id="KW-0472">Membrane</keyword>
<proteinExistence type="predicted"/>
<dbReference type="GO" id="GO:0016020">
    <property type="term" value="C:membrane"/>
    <property type="evidence" value="ECO:0007669"/>
    <property type="project" value="InterPro"/>
</dbReference>
<sequence>MAVQQVDVRLEQSCALAQQFPVLKNRGHHINAYFSAQYISFFNCTWLILNDIILGLAVGAFICDNHRPIAELLLWRTKQIAISHVESSLSWLDNWPAGLKLNTELSSFYRFTFTGLLAVSDSVIDHLAHHLPTVVFIIGAAGPLGLTMILSLLSDLLSLITFHLYLSYLLATTIFRHQLVTARSLFNLFRGRRRNVLRHRTDWWDYDIDQLLLGTMVFTLVSFLFPTVVVYYALFALSRLVIILIHAALETALAFMNHFPLFALTVRMKDPWRLPGTVAIFVIVQHIPDNAPLPFSNIFFQYLVLWSRLSAHYSPVRLLGSVVRGKYLTPIPRYSIRYRIYPDRRS</sequence>
<dbReference type="GO" id="GO:0006506">
    <property type="term" value="P:GPI anchor biosynthetic process"/>
    <property type="evidence" value="ECO:0007669"/>
    <property type="project" value="InterPro"/>
</dbReference>
<dbReference type="STRING" id="50990.A0A4R5XE35"/>
<dbReference type="AlphaFoldDB" id="A0A4R5XE35"/>
<reference evidence="2 3" key="1">
    <citation type="submission" date="2018-06" db="EMBL/GenBank/DDBJ databases">
        <title>A transcriptomic atlas of mushroom development highlights an independent origin of complex multicellularity.</title>
        <authorList>
            <consortium name="DOE Joint Genome Institute"/>
            <person name="Krizsan K."/>
            <person name="Almasi E."/>
            <person name="Merenyi Z."/>
            <person name="Sahu N."/>
            <person name="Viragh M."/>
            <person name="Koszo T."/>
            <person name="Mondo S."/>
            <person name="Kiss B."/>
            <person name="Balint B."/>
            <person name="Kues U."/>
            <person name="Barry K."/>
            <person name="Hegedus J.C."/>
            <person name="Henrissat B."/>
            <person name="Johnson J."/>
            <person name="Lipzen A."/>
            <person name="Ohm R."/>
            <person name="Nagy I."/>
            <person name="Pangilinan J."/>
            <person name="Yan J."/>
            <person name="Xiong Y."/>
            <person name="Grigoriev I.V."/>
            <person name="Hibbett D.S."/>
            <person name="Nagy L.G."/>
        </authorList>
    </citation>
    <scope>NUCLEOTIDE SEQUENCE [LARGE SCALE GENOMIC DNA]</scope>
    <source>
        <strain evidence="2 3">SZMC22713</strain>
    </source>
</reference>
<keyword evidence="3" id="KW-1185">Reference proteome</keyword>
<dbReference type="EMBL" id="ML170156">
    <property type="protein sequence ID" value="TDL29344.1"/>
    <property type="molecule type" value="Genomic_DNA"/>
</dbReference>
<organism evidence="2 3">
    <name type="scientific">Rickenella mellea</name>
    <dbReference type="NCBI Taxonomy" id="50990"/>
    <lineage>
        <taxon>Eukaryota</taxon>
        <taxon>Fungi</taxon>
        <taxon>Dikarya</taxon>
        <taxon>Basidiomycota</taxon>
        <taxon>Agaricomycotina</taxon>
        <taxon>Agaricomycetes</taxon>
        <taxon>Hymenochaetales</taxon>
        <taxon>Rickenellaceae</taxon>
        <taxon>Rickenella</taxon>
    </lineage>
</organism>
<dbReference type="Proteomes" id="UP000294933">
    <property type="component" value="Unassembled WGS sequence"/>
</dbReference>
<feature type="transmembrane region" description="Helical" evidence="1">
    <location>
        <begin position="134"/>
        <end position="153"/>
    </location>
</feature>
<feature type="transmembrane region" description="Helical" evidence="1">
    <location>
        <begin position="165"/>
        <end position="189"/>
    </location>
</feature>
<keyword evidence="1" id="KW-0812">Transmembrane</keyword>
<dbReference type="GO" id="GO:0005783">
    <property type="term" value="C:endoplasmic reticulum"/>
    <property type="evidence" value="ECO:0007669"/>
    <property type="project" value="TreeGrafter"/>
</dbReference>